<proteinExistence type="predicted"/>
<accession>A0A5C5W7H0</accession>
<dbReference type="RefSeq" id="WP_197524892.1">
    <property type="nucleotide sequence ID" value="NZ_SJPH01000003.1"/>
</dbReference>
<organism evidence="3 4">
    <name type="scientific">Botrimarina hoheduenensis</name>
    <dbReference type="NCBI Taxonomy" id="2528000"/>
    <lineage>
        <taxon>Bacteria</taxon>
        <taxon>Pseudomonadati</taxon>
        <taxon>Planctomycetota</taxon>
        <taxon>Planctomycetia</taxon>
        <taxon>Pirellulales</taxon>
        <taxon>Lacipirellulaceae</taxon>
        <taxon>Botrimarina</taxon>
    </lineage>
</organism>
<evidence type="ECO:0000256" key="2">
    <source>
        <dbReference type="SAM" id="Phobius"/>
    </source>
</evidence>
<reference evidence="3 4" key="1">
    <citation type="submission" date="2019-02" db="EMBL/GenBank/DDBJ databases">
        <title>Deep-cultivation of Planctomycetes and their phenomic and genomic characterization uncovers novel biology.</title>
        <authorList>
            <person name="Wiegand S."/>
            <person name="Jogler M."/>
            <person name="Boedeker C."/>
            <person name="Pinto D."/>
            <person name="Vollmers J."/>
            <person name="Rivas-Marin E."/>
            <person name="Kohn T."/>
            <person name="Peeters S.H."/>
            <person name="Heuer A."/>
            <person name="Rast P."/>
            <person name="Oberbeckmann S."/>
            <person name="Bunk B."/>
            <person name="Jeske O."/>
            <person name="Meyerdierks A."/>
            <person name="Storesund J.E."/>
            <person name="Kallscheuer N."/>
            <person name="Luecker S."/>
            <person name="Lage O.M."/>
            <person name="Pohl T."/>
            <person name="Merkel B.J."/>
            <person name="Hornburger P."/>
            <person name="Mueller R.-W."/>
            <person name="Bruemmer F."/>
            <person name="Labrenz M."/>
            <person name="Spormann A.M."/>
            <person name="Op Den Camp H."/>
            <person name="Overmann J."/>
            <person name="Amann R."/>
            <person name="Jetten M.S.M."/>
            <person name="Mascher T."/>
            <person name="Medema M.H."/>
            <person name="Devos D.P."/>
            <person name="Kaster A.-K."/>
            <person name="Ovreas L."/>
            <person name="Rohde M."/>
            <person name="Galperin M.Y."/>
            <person name="Jogler C."/>
        </authorList>
    </citation>
    <scope>NUCLEOTIDE SEQUENCE [LARGE SCALE GENOMIC DNA]</scope>
    <source>
        <strain evidence="3 4">Pla111</strain>
    </source>
</reference>
<keyword evidence="2" id="KW-0472">Membrane</keyword>
<protein>
    <submittedName>
        <fullName evidence="3">Uncharacterized protein</fullName>
    </submittedName>
</protein>
<keyword evidence="4" id="KW-1185">Reference proteome</keyword>
<evidence type="ECO:0000313" key="3">
    <source>
        <dbReference type="EMBL" id="TWT46818.1"/>
    </source>
</evidence>
<gene>
    <name evidence="3" type="ORF">Pla111_19200</name>
</gene>
<name>A0A5C5W7H0_9BACT</name>
<comment type="caution">
    <text evidence="3">The sequence shown here is derived from an EMBL/GenBank/DDBJ whole genome shotgun (WGS) entry which is preliminary data.</text>
</comment>
<dbReference type="EMBL" id="SJPH01000003">
    <property type="protein sequence ID" value="TWT46818.1"/>
    <property type="molecule type" value="Genomic_DNA"/>
</dbReference>
<feature type="region of interest" description="Disordered" evidence="1">
    <location>
        <begin position="1"/>
        <end position="24"/>
    </location>
</feature>
<dbReference type="NCBIfam" id="TIGR02532">
    <property type="entry name" value="IV_pilin_GFxxxE"/>
    <property type="match status" value="1"/>
</dbReference>
<feature type="transmembrane region" description="Helical" evidence="2">
    <location>
        <begin position="31"/>
        <end position="52"/>
    </location>
</feature>
<sequence length="511" mass="54862">MRRPNRINPPPTSGTQTVAPRPLSPPSGMTLVELLVVIVLVSTLVTTAIPLLSPGGDARKIREASRSLNAMFAGAQARAVETGRPFGIALKRLSADTRDPDDNGVCVEAYQVETPPVYSGFDTTSRARLSRRLRQIALNGTQYDDANAAAYATNAGATEYQIEFVRRTSTTNTSSGLPPGWAIDLIPPRFFRPGDIVEIDGLRLVLINPSGNRPPSGGDYLPGEQRVGSNGFFASPNAEYARFVAQPLEGLEATLSASYDNNGNRLPTPEAISRAAASNATTVANQLPGPYWTAPATYRVLRQPAPAPGDPVQLPAGAAIDLQASGFADGTPLYKPTGHWDTAVSGPGLFTDPVMVLFTPNGTIGRAYLPDYATGTAVQRETLATTSLAILVGRRELIPAQPKEEDNGYRAAAYTDVRAKFDEPLALDTANSTVEDEVAERWRNDFNWLSLASRWVVIGAQSGSVSTVPNSFVNWRDPNQLDRNNDQAITLQEQIFAAREAVGTRSSDSVR</sequence>
<dbReference type="InterPro" id="IPR045584">
    <property type="entry name" value="Pilin-like"/>
</dbReference>
<evidence type="ECO:0000313" key="4">
    <source>
        <dbReference type="Proteomes" id="UP000318995"/>
    </source>
</evidence>
<evidence type="ECO:0000256" key="1">
    <source>
        <dbReference type="SAM" id="MobiDB-lite"/>
    </source>
</evidence>
<keyword evidence="2" id="KW-1133">Transmembrane helix</keyword>
<dbReference type="PROSITE" id="PS00409">
    <property type="entry name" value="PROKAR_NTER_METHYL"/>
    <property type="match status" value="1"/>
</dbReference>
<dbReference type="InterPro" id="IPR012902">
    <property type="entry name" value="N_methyl_site"/>
</dbReference>
<keyword evidence="2" id="KW-0812">Transmembrane</keyword>
<dbReference type="AlphaFoldDB" id="A0A5C5W7H0"/>
<dbReference type="Proteomes" id="UP000318995">
    <property type="component" value="Unassembled WGS sequence"/>
</dbReference>
<dbReference type="SUPFAM" id="SSF54523">
    <property type="entry name" value="Pili subunits"/>
    <property type="match status" value="1"/>
</dbReference>